<gene>
    <name evidence="6" type="ORF">CHI95_21960</name>
    <name evidence="4" type="ORF">M0K77_004250</name>
    <name evidence="3" type="ORF">M0K77_RS21250</name>
    <name evidence="5" type="ORF">OGX73_23775</name>
</gene>
<name>A0A264VM86_PRORE</name>
<comment type="caution">
    <text evidence="6">The sequence shown here is derived from an EMBL/GenBank/DDBJ whole genome shotgun (WGS) entry which is preliminary data.</text>
</comment>
<dbReference type="Proteomes" id="UP001159001">
    <property type="component" value="Unassembled WGS sequence"/>
</dbReference>
<dbReference type="EMBL" id="JAOWIN010000031">
    <property type="protein sequence ID" value="MDI9095607.1"/>
    <property type="molecule type" value="Genomic_DNA"/>
</dbReference>
<feature type="chain" id="PRO_5043153417" evidence="2">
    <location>
        <begin position="21"/>
        <end position="244"/>
    </location>
</feature>
<feature type="compositionally biased region" description="Basic and acidic residues" evidence="1">
    <location>
        <begin position="225"/>
        <end position="236"/>
    </location>
</feature>
<evidence type="ECO:0000313" key="5">
    <source>
        <dbReference type="EMBL" id="MDI9095607.1"/>
    </source>
</evidence>
<keyword evidence="2" id="KW-0732">Signal</keyword>
<feature type="compositionally biased region" description="Basic and acidic residues" evidence="1">
    <location>
        <begin position="56"/>
        <end position="67"/>
    </location>
</feature>
<reference evidence="5" key="2">
    <citation type="submission" date="2022-10" db="EMBL/GenBank/DDBJ databases">
        <title>Bacterial isolates recovered from the One Health project in Brazil.</title>
        <authorList>
            <person name="Valiatti T.B."/>
            <person name="Santos F."/>
            <person name="Cayo R."/>
            <person name="Gales A.C."/>
        </authorList>
    </citation>
    <scope>NUCLEOTIDE SEQUENCE</scope>
    <source>
        <strain evidence="5">PVR188</strain>
    </source>
</reference>
<reference evidence="3" key="3">
    <citation type="submission" date="2023-10" db="EMBL/GenBank/DDBJ databases">
        <authorList>
            <consortium name="Clinical and Environmental Microbiology Branch: Whole genome sequencing antimicrobial resistance pathogens in the healthcare setting"/>
        </authorList>
    </citation>
    <scope>NUCLEOTIDE SEQUENCE</scope>
    <source>
        <strain evidence="3">2020QW-00022</strain>
    </source>
</reference>
<organism evidence="6 7">
    <name type="scientific">Providencia rettgeri</name>
    <dbReference type="NCBI Taxonomy" id="587"/>
    <lineage>
        <taxon>Bacteria</taxon>
        <taxon>Pseudomonadati</taxon>
        <taxon>Pseudomonadota</taxon>
        <taxon>Gammaproteobacteria</taxon>
        <taxon>Enterobacterales</taxon>
        <taxon>Morganellaceae</taxon>
        <taxon>Providencia</taxon>
    </lineage>
</organism>
<dbReference type="AlphaFoldDB" id="A0A264VM86"/>
<evidence type="ECO:0000256" key="2">
    <source>
        <dbReference type="SAM" id="SignalP"/>
    </source>
</evidence>
<feature type="signal peptide" evidence="2">
    <location>
        <begin position="1"/>
        <end position="20"/>
    </location>
</feature>
<feature type="region of interest" description="Disordered" evidence="1">
    <location>
        <begin position="35"/>
        <end position="69"/>
    </location>
</feature>
<feature type="region of interest" description="Disordered" evidence="1">
    <location>
        <begin position="225"/>
        <end position="244"/>
    </location>
</feature>
<dbReference type="EMBL" id="NOWC01000037">
    <property type="protein sequence ID" value="OZS72450.1"/>
    <property type="molecule type" value="Genomic_DNA"/>
</dbReference>
<dbReference type="EMBL" id="ABEXCJ040000015">
    <property type="protein sequence ID" value="ELR5219682.1"/>
    <property type="molecule type" value="Genomic_DNA"/>
</dbReference>
<evidence type="ECO:0000313" key="6">
    <source>
        <dbReference type="EMBL" id="OZS72450.1"/>
    </source>
</evidence>
<protein>
    <submittedName>
        <fullName evidence="6">Uncharacterized protein</fullName>
    </submittedName>
</protein>
<proteinExistence type="predicted"/>
<accession>A0A264VM86</accession>
<reference evidence="6 7" key="1">
    <citation type="submission" date="2017-07" db="EMBL/GenBank/DDBJ databases">
        <title>blaIMP-27 on transferable plasmids in Proteus mirabilis and Providencia rettgeri.</title>
        <authorList>
            <person name="Potter R."/>
        </authorList>
    </citation>
    <scope>NUCLEOTIDE SEQUENCE [LARGE SCALE GENOMIC DNA]</scope>
    <source>
        <strain evidence="6 7">PR1</strain>
    </source>
</reference>
<sequence length="244" mass="26334">MKKTMLVLLVGLANSTMAQASFTILEDADTQAYESPNYDGGLYGSNVQDNLPKPPATEEKPEPEPIHSVDVGQFSVAGIRLGMDLNDALEAANKHAEQRNINGVRTQSRDGKVTGMAWANSNEEVIVQLIDDTEAAPDKSLVKAIRYTFNNPDSLVAGAIEKYGDPSTKSNGKFIWCAAKSDVKSECDMRAAWMQIDTYTVSSIGILDAVDPTLIKRLKQLPVEKDGDTAAEEKDAQASVSPGL</sequence>
<dbReference type="RefSeq" id="WP_042849100.1">
    <property type="nucleotide sequence ID" value="NZ_ABFDCF020000011.1"/>
</dbReference>
<dbReference type="Proteomes" id="UP000216001">
    <property type="component" value="Unassembled WGS sequence"/>
</dbReference>
<dbReference type="EMBL" id="ABEXCJ050000015">
    <property type="protein sequence ID" value="EMR4591869.1"/>
    <property type="molecule type" value="Genomic_DNA"/>
</dbReference>
<evidence type="ECO:0000313" key="7">
    <source>
        <dbReference type="Proteomes" id="UP000216001"/>
    </source>
</evidence>
<evidence type="ECO:0000313" key="3">
    <source>
        <dbReference type="EMBL" id="ELR5219682.1"/>
    </source>
</evidence>
<evidence type="ECO:0000256" key="1">
    <source>
        <dbReference type="SAM" id="MobiDB-lite"/>
    </source>
</evidence>
<evidence type="ECO:0000313" key="4">
    <source>
        <dbReference type="EMBL" id="EMR4591869.1"/>
    </source>
</evidence>